<dbReference type="GO" id="GO:0005886">
    <property type="term" value="C:plasma membrane"/>
    <property type="evidence" value="ECO:0007669"/>
    <property type="project" value="TreeGrafter"/>
</dbReference>
<evidence type="ECO:0000313" key="9">
    <source>
        <dbReference type="EMBL" id="KJL33699.1"/>
    </source>
</evidence>
<evidence type="ECO:0000256" key="7">
    <source>
        <dbReference type="SAM" id="SignalP"/>
    </source>
</evidence>
<protein>
    <submittedName>
        <fullName evidence="9">Copper transport protein YcnJ</fullName>
    </submittedName>
</protein>
<dbReference type="PATRIC" id="fig|582680.6.peg.1535"/>
<keyword evidence="6" id="KW-0812">Transmembrane</keyword>
<evidence type="ECO:0000256" key="2">
    <source>
        <dbReference type="ARBA" id="ARBA00022723"/>
    </source>
</evidence>
<comment type="subcellular location">
    <subcellularLocation>
        <location evidence="1">Cell envelope</location>
    </subcellularLocation>
</comment>
<evidence type="ECO:0000259" key="8">
    <source>
        <dbReference type="Pfam" id="PF04234"/>
    </source>
</evidence>
<feature type="chain" id="PRO_5002445388" evidence="7">
    <location>
        <begin position="28"/>
        <end position="208"/>
    </location>
</feature>
<reference evidence="9 10" key="1">
    <citation type="submission" date="2015-02" db="EMBL/GenBank/DDBJ databases">
        <title>Draft genome sequences of ten Microbacterium spp. with emphasis on heavy metal contaminated environments.</title>
        <authorList>
            <person name="Corretto E."/>
        </authorList>
    </citation>
    <scope>NUCLEOTIDE SEQUENCE [LARGE SCALE GENOMIC DNA]</scope>
    <source>
        <strain evidence="9 10">ARN176</strain>
    </source>
</reference>
<sequence>MSPFRRYAAGLALASVVVLTTASPASAHDQLVSSTPGAGEQLTVAPTSISMTFSGDLLALDDTGLGAVVLVVDDSDTNWATGKAEVVGNIVTAELKPGMPVAGYQVRWQVVSADGHPIAGVVPFTVGDADPLTAGTTAGKGSASARPEIRTNTSDQIADESGGALRVLLIGGAGAAIAALGFVLFRFLRRPRTAAATPDTGEPAADDL</sequence>
<keyword evidence="6" id="KW-0472">Membrane</keyword>
<dbReference type="Gene3D" id="2.60.40.1220">
    <property type="match status" value="1"/>
</dbReference>
<dbReference type="AlphaFoldDB" id="A0A0F0LLZ5"/>
<name>A0A0F0LLZ5_9MICO</name>
<feature type="compositionally biased region" description="Low complexity" evidence="5">
    <location>
        <begin position="135"/>
        <end position="145"/>
    </location>
</feature>
<dbReference type="EMBL" id="JYIX01000032">
    <property type="protein sequence ID" value="KJL33699.1"/>
    <property type="molecule type" value="Genomic_DNA"/>
</dbReference>
<evidence type="ECO:0000256" key="4">
    <source>
        <dbReference type="ARBA" id="ARBA00023008"/>
    </source>
</evidence>
<organism evidence="9 10">
    <name type="scientific">Microbacterium azadirachtae</name>
    <dbReference type="NCBI Taxonomy" id="582680"/>
    <lineage>
        <taxon>Bacteria</taxon>
        <taxon>Bacillati</taxon>
        <taxon>Actinomycetota</taxon>
        <taxon>Actinomycetes</taxon>
        <taxon>Micrococcales</taxon>
        <taxon>Microbacteriaceae</taxon>
        <taxon>Microbacterium</taxon>
    </lineage>
</organism>
<dbReference type="GO" id="GO:0046688">
    <property type="term" value="P:response to copper ion"/>
    <property type="evidence" value="ECO:0007669"/>
    <property type="project" value="InterPro"/>
</dbReference>
<feature type="transmembrane region" description="Helical" evidence="6">
    <location>
        <begin position="163"/>
        <end position="185"/>
    </location>
</feature>
<comment type="caution">
    <text evidence="9">The sequence shown here is derived from an EMBL/GenBank/DDBJ whole genome shotgun (WGS) entry which is preliminary data.</text>
</comment>
<dbReference type="InterPro" id="IPR032694">
    <property type="entry name" value="CopC/D"/>
</dbReference>
<keyword evidence="3 7" id="KW-0732">Signal</keyword>
<dbReference type="InterPro" id="IPR014756">
    <property type="entry name" value="Ig_E-set"/>
</dbReference>
<dbReference type="STRING" id="582680.RS86_01496"/>
<dbReference type="SUPFAM" id="SSF81296">
    <property type="entry name" value="E set domains"/>
    <property type="match status" value="1"/>
</dbReference>
<dbReference type="Proteomes" id="UP000033740">
    <property type="component" value="Unassembled WGS sequence"/>
</dbReference>
<dbReference type="Pfam" id="PF04234">
    <property type="entry name" value="CopC"/>
    <property type="match status" value="1"/>
</dbReference>
<evidence type="ECO:0000256" key="1">
    <source>
        <dbReference type="ARBA" id="ARBA00004196"/>
    </source>
</evidence>
<evidence type="ECO:0000313" key="10">
    <source>
        <dbReference type="Proteomes" id="UP000033740"/>
    </source>
</evidence>
<feature type="domain" description="CopC" evidence="8">
    <location>
        <begin position="28"/>
        <end position="126"/>
    </location>
</feature>
<dbReference type="GO" id="GO:0006825">
    <property type="term" value="P:copper ion transport"/>
    <property type="evidence" value="ECO:0007669"/>
    <property type="project" value="InterPro"/>
</dbReference>
<accession>A0A0F0LLZ5</accession>
<dbReference type="PANTHER" id="PTHR34820">
    <property type="entry name" value="INNER MEMBRANE PROTEIN YEBZ"/>
    <property type="match status" value="1"/>
</dbReference>
<dbReference type="GO" id="GO:0005507">
    <property type="term" value="F:copper ion binding"/>
    <property type="evidence" value="ECO:0007669"/>
    <property type="project" value="InterPro"/>
</dbReference>
<proteinExistence type="predicted"/>
<feature type="region of interest" description="Disordered" evidence="5">
    <location>
        <begin position="135"/>
        <end position="155"/>
    </location>
</feature>
<feature type="signal peptide" evidence="7">
    <location>
        <begin position="1"/>
        <end position="27"/>
    </location>
</feature>
<keyword evidence="4" id="KW-0186">Copper</keyword>
<keyword evidence="2" id="KW-0479">Metal-binding</keyword>
<keyword evidence="6" id="KW-1133">Transmembrane helix</keyword>
<keyword evidence="10" id="KW-1185">Reference proteome</keyword>
<dbReference type="RefSeq" id="WP_045271597.1">
    <property type="nucleotide sequence ID" value="NZ_JYIX01000032.1"/>
</dbReference>
<evidence type="ECO:0000256" key="5">
    <source>
        <dbReference type="SAM" id="MobiDB-lite"/>
    </source>
</evidence>
<evidence type="ECO:0000256" key="3">
    <source>
        <dbReference type="ARBA" id="ARBA00022729"/>
    </source>
</evidence>
<dbReference type="GO" id="GO:0030313">
    <property type="term" value="C:cell envelope"/>
    <property type="evidence" value="ECO:0007669"/>
    <property type="project" value="UniProtKB-SubCell"/>
</dbReference>
<dbReference type="GO" id="GO:0042597">
    <property type="term" value="C:periplasmic space"/>
    <property type="evidence" value="ECO:0007669"/>
    <property type="project" value="InterPro"/>
</dbReference>
<dbReference type="InterPro" id="IPR014755">
    <property type="entry name" value="Cu-Rt/internalin_Ig-like"/>
</dbReference>
<gene>
    <name evidence="9" type="primary">ycnJ</name>
    <name evidence="9" type="ORF">RS86_01496</name>
</gene>
<dbReference type="PANTHER" id="PTHR34820:SF4">
    <property type="entry name" value="INNER MEMBRANE PROTEIN YEBZ"/>
    <property type="match status" value="1"/>
</dbReference>
<dbReference type="InterPro" id="IPR007348">
    <property type="entry name" value="CopC_dom"/>
</dbReference>
<evidence type="ECO:0000256" key="6">
    <source>
        <dbReference type="SAM" id="Phobius"/>
    </source>
</evidence>